<feature type="transmembrane region" description="Helical" evidence="8">
    <location>
        <begin position="134"/>
        <end position="152"/>
    </location>
</feature>
<sequence length="1301" mass="148418">MLSPVCMYFQKWQHWRRSLRDIATVLIPWELQIKEIESHFGSVVASYFTFLRWLLWVNIVITIMLSAFVIVPEWMGLDKQIKDERKTPLKGELKIAGNFMTIWEFNGYLKYSPLFYGYYSNFSGAVRWGYNLPLAYFLTSLVVYIYSFVATLRKMAENSRSSKLSTKDDECVFSWKLFSAWDYMIGHGETAHNRVASIVLGFKEALLEEAEKKKDKRNWKVILMRIIVNLLVLGLLGASAYTIIVVVDRSENVDDNASWWRRNEITIVINVISLVLPMVFEVLGLLESFHPREQLRLQLGRIMILNLLNLYSMIFALFFKITEKTDRLEELRQTIANATSERRSLQSALMAFELPTTSSPMSMNLIADFSDASEQISFSVKNFMNDITTIASETVTRCYTIMVNCSKPKSSTSSFLATTLLLSNLSTTFKPDEWRNETEPMSLSSTMSTSTTEDLSYYYDYGENETYYYTEEERAARRGRSISLNFSMYNGFPDNIQNMTTNESFIENRTIHFETNDTQFIPTTTFSPLNLSETSETILSETTTESDEDGLEQDMLTIDFYPDYQNGDEMEENCTEVVCEPWNETTTESDGLYSTTTEFSTSTEVTTQFVETPAEILTNSSTALLMATTTSIPPVVVTKEMLKDAIRNATRKLRDARKNLTGLCWETMLGQEMAKILVTDLVTVIGMSLLQDFFRALFVRYMNPCWIWDLEKKFPQYGDFKVAENVLQLVCNQGQVWLGIFFSPGLAILNLAKLIILMYVRLWIIFTCNVPHEVVFKATRSNNFYLSLLLTMLFLCVLPVGYAIVWLTPSWHCGPFSNYSRISEFFTNTTRSALPKSLHKPLEYITSSSTVIPLLLLLILIIYYLVSFTGALREANQDLRDQLQKERAEERKKMCKVNTENEKAGETANSIAARWRKVLEASSPLSPTAPAVPADVEESKIQARKELLGRIMKKALGKESGTSDDESAANQHGNNDGEDSDTEHQDPLPQDKELPKLPKIPPAETTRKIRRPSLIDIVQMVRRESINEPHPIGRFKVNRDVVDASENDPDVNSKIVAERRKSLLKRQRQLHRTDSTTLPEKDDPNVNYEIVNEKNKQVEKKTKQKPSAKGDPQVFKFDDKIIEEKSEKENHKKESPPKENSKKKKNISPTEKSKGNMPEPPPMPKFEPKSPAPARGRRKIGSFLALVKDAVNTKKLETENQDQCDTPDIPSPFSTFEEPIEESIRVIAEEGLPQTSSSSQSGPSSKTRREATNKRQDSQGSVWSENIPVITISKSNSEECILECSDKEGESAKTRSNEKRK</sequence>
<feature type="coiled-coil region" evidence="6">
    <location>
        <begin position="321"/>
        <end position="348"/>
    </location>
</feature>
<keyword evidence="5 8" id="KW-0472">Membrane</keyword>
<keyword evidence="3 8" id="KW-0812">Transmembrane</keyword>
<proteinExistence type="inferred from homology"/>
<feature type="compositionally biased region" description="Basic and acidic residues" evidence="7">
    <location>
        <begin position="1247"/>
        <end position="1257"/>
    </location>
</feature>
<comment type="subcellular location">
    <subcellularLocation>
        <location evidence="1">Membrane</location>
        <topology evidence="1">Multi-pass membrane protein</topology>
    </subcellularLocation>
</comment>
<accession>A0A7R8YR79</accession>
<evidence type="ECO:0000259" key="9">
    <source>
        <dbReference type="Pfam" id="PF07810"/>
    </source>
</evidence>
<feature type="compositionally biased region" description="Basic and acidic residues" evidence="7">
    <location>
        <begin position="1091"/>
        <end position="1101"/>
    </location>
</feature>
<dbReference type="OrthoDB" id="5831905at2759"/>
<dbReference type="GO" id="GO:0005886">
    <property type="term" value="C:plasma membrane"/>
    <property type="evidence" value="ECO:0007669"/>
    <property type="project" value="InterPro"/>
</dbReference>
<dbReference type="GO" id="GO:0008381">
    <property type="term" value="F:mechanosensitive monoatomic ion channel activity"/>
    <property type="evidence" value="ECO:0007669"/>
    <property type="project" value="TreeGrafter"/>
</dbReference>
<evidence type="ECO:0000256" key="7">
    <source>
        <dbReference type="SAM" id="MobiDB-lite"/>
    </source>
</evidence>
<reference evidence="10 11" key="1">
    <citation type="submission" date="2020-11" db="EMBL/GenBank/DDBJ databases">
        <authorList>
            <person name="Wallbank WR R."/>
            <person name="Pardo Diaz C."/>
            <person name="Kozak K."/>
            <person name="Martin S."/>
            <person name="Jiggins C."/>
            <person name="Moest M."/>
            <person name="Warren A I."/>
            <person name="Generalovic N T."/>
            <person name="Byers J.R.P. K."/>
            <person name="Montejo-Kovacevich G."/>
            <person name="Yen C E."/>
        </authorList>
    </citation>
    <scope>NUCLEOTIDE SEQUENCE [LARGE SCALE GENOMIC DNA]</scope>
</reference>
<feature type="transmembrane region" description="Helical" evidence="8">
    <location>
        <begin position="784"/>
        <end position="807"/>
    </location>
</feature>
<feature type="region of interest" description="Disordered" evidence="7">
    <location>
        <begin position="1063"/>
        <end position="1181"/>
    </location>
</feature>
<keyword evidence="4 8" id="KW-1133">Transmembrane helix</keyword>
<evidence type="ECO:0000256" key="3">
    <source>
        <dbReference type="ARBA" id="ARBA00022692"/>
    </source>
</evidence>
<organism evidence="10 11">
    <name type="scientific">Hermetia illucens</name>
    <name type="common">Black soldier fly</name>
    <dbReference type="NCBI Taxonomy" id="343691"/>
    <lineage>
        <taxon>Eukaryota</taxon>
        <taxon>Metazoa</taxon>
        <taxon>Ecdysozoa</taxon>
        <taxon>Arthropoda</taxon>
        <taxon>Hexapoda</taxon>
        <taxon>Insecta</taxon>
        <taxon>Pterygota</taxon>
        <taxon>Neoptera</taxon>
        <taxon>Endopterygota</taxon>
        <taxon>Diptera</taxon>
        <taxon>Brachycera</taxon>
        <taxon>Stratiomyomorpha</taxon>
        <taxon>Stratiomyidae</taxon>
        <taxon>Hermetiinae</taxon>
        <taxon>Hermetia</taxon>
    </lineage>
</organism>
<evidence type="ECO:0000313" key="11">
    <source>
        <dbReference type="Proteomes" id="UP000594454"/>
    </source>
</evidence>
<feature type="compositionally biased region" description="Low complexity" evidence="7">
    <location>
        <begin position="1236"/>
        <end position="1245"/>
    </location>
</feature>
<feature type="transmembrane region" description="Helical" evidence="8">
    <location>
        <begin position="222"/>
        <end position="247"/>
    </location>
</feature>
<evidence type="ECO:0000256" key="6">
    <source>
        <dbReference type="SAM" id="Coils"/>
    </source>
</evidence>
<feature type="compositionally biased region" description="Basic and acidic residues" evidence="7">
    <location>
        <begin position="1071"/>
        <end position="1084"/>
    </location>
</feature>
<feature type="region of interest" description="Disordered" evidence="7">
    <location>
        <begin position="1194"/>
        <end position="1269"/>
    </location>
</feature>
<dbReference type="EMBL" id="LR899010">
    <property type="protein sequence ID" value="CAD7082201.1"/>
    <property type="molecule type" value="Genomic_DNA"/>
</dbReference>
<protein>
    <recommendedName>
        <fullName evidence="9">TMC domain-containing protein</fullName>
    </recommendedName>
</protein>
<evidence type="ECO:0000256" key="4">
    <source>
        <dbReference type="ARBA" id="ARBA00022989"/>
    </source>
</evidence>
<dbReference type="Pfam" id="PF07810">
    <property type="entry name" value="TMC"/>
    <property type="match status" value="1"/>
</dbReference>
<feature type="transmembrane region" description="Helical" evidence="8">
    <location>
        <begin position="267"/>
        <end position="286"/>
    </location>
</feature>
<feature type="transmembrane region" description="Helical" evidence="8">
    <location>
        <begin position="844"/>
        <end position="866"/>
    </location>
</feature>
<feature type="region of interest" description="Disordered" evidence="7">
    <location>
        <begin position="957"/>
        <end position="1008"/>
    </location>
</feature>
<dbReference type="InterPro" id="IPR012496">
    <property type="entry name" value="TMC_dom"/>
</dbReference>
<evidence type="ECO:0000256" key="5">
    <source>
        <dbReference type="ARBA" id="ARBA00023136"/>
    </source>
</evidence>
<dbReference type="InParanoid" id="A0A7R8YR79"/>
<feature type="transmembrane region" description="Helical" evidence="8">
    <location>
        <begin position="298"/>
        <end position="319"/>
    </location>
</feature>
<comment type="similarity">
    <text evidence="2">Belongs to the TMC family.</text>
</comment>
<dbReference type="FunCoup" id="A0A7R8YR79">
    <property type="interactions" value="11"/>
</dbReference>
<dbReference type="InterPro" id="IPR038900">
    <property type="entry name" value="TMC"/>
</dbReference>
<keyword evidence="6" id="KW-0175">Coiled coil</keyword>
<feature type="transmembrane region" description="Helical" evidence="8">
    <location>
        <begin position="736"/>
        <end position="764"/>
    </location>
</feature>
<gene>
    <name evidence="10" type="ORF">HERILL_LOCUS5254</name>
</gene>
<name>A0A7R8YR79_HERIL</name>
<evidence type="ECO:0000256" key="8">
    <source>
        <dbReference type="SAM" id="Phobius"/>
    </source>
</evidence>
<feature type="compositionally biased region" description="Basic and acidic residues" evidence="7">
    <location>
        <begin position="982"/>
        <end position="996"/>
    </location>
</feature>
<feature type="domain" description="TMC" evidence="9">
    <location>
        <begin position="664"/>
        <end position="778"/>
    </location>
</feature>
<evidence type="ECO:0000256" key="1">
    <source>
        <dbReference type="ARBA" id="ARBA00004141"/>
    </source>
</evidence>
<evidence type="ECO:0000313" key="10">
    <source>
        <dbReference type="EMBL" id="CAD7082201.1"/>
    </source>
</evidence>
<dbReference type="PANTHER" id="PTHR23302:SF40">
    <property type="entry name" value="TRANSMEMBRANE CHANNEL-LIKE PROTEIN"/>
    <property type="match status" value="1"/>
</dbReference>
<feature type="transmembrane region" description="Helical" evidence="8">
    <location>
        <begin position="53"/>
        <end position="74"/>
    </location>
</feature>
<dbReference type="PANTHER" id="PTHR23302">
    <property type="entry name" value="TRANSMEMBRANE CHANNEL-RELATED"/>
    <property type="match status" value="1"/>
</dbReference>
<evidence type="ECO:0000256" key="2">
    <source>
        <dbReference type="ARBA" id="ARBA00006510"/>
    </source>
</evidence>
<feature type="compositionally biased region" description="Basic and acidic residues" evidence="7">
    <location>
        <begin position="1116"/>
        <end position="1140"/>
    </location>
</feature>
<keyword evidence="11" id="KW-1185">Reference proteome</keyword>
<dbReference type="Proteomes" id="UP000594454">
    <property type="component" value="Chromosome 2"/>
</dbReference>